<comment type="similarity">
    <text evidence="2">Belongs to the peptidase M14 family.</text>
</comment>
<proteinExistence type="inferred from homology"/>
<name>A0A381WVZ0_9ZZZZ</name>
<dbReference type="Gene3D" id="3.40.630.10">
    <property type="entry name" value="Zn peptidases"/>
    <property type="match status" value="1"/>
</dbReference>
<protein>
    <recommendedName>
        <fullName evidence="7">Peptidase M14 domain-containing protein</fullName>
    </recommendedName>
</protein>
<dbReference type="PANTHER" id="PTHR11705">
    <property type="entry name" value="PROTEASE FAMILY M14 CARBOXYPEPTIDASE A,B"/>
    <property type="match status" value="1"/>
</dbReference>
<gene>
    <name evidence="8" type="ORF">METZ01_LOCUS109549</name>
</gene>
<dbReference type="PANTHER" id="PTHR11705:SF143">
    <property type="entry name" value="SLL0236 PROTEIN"/>
    <property type="match status" value="1"/>
</dbReference>
<dbReference type="Pfam" id="PF00246">
    <property type="entry name" value="Peptidase_M14"/>
    <property type="match status" value="1"/>
</dbReference>
<dbReference type="SMART" id="SM00631">
    <property type="entry name" value="Zn_pept"/>
    <property type="match status" value="1"/>
</dbReference>
<keyword evidence="6" id="KW-0482">Metalloprotease</keyword>
<reference evidence="8" key="1">
    <citation type="submission" date="2018-05" db="EMBL/GenBank/DDBJ databases">
        <authorList>
            <person name="Lanie J.A."/>
            <person name="Ng W.-L."/>
            <person name="Kazmierczak K.M."/>
            <person name="Andrzejewski T.M."/>
            <person name="Davidsen T.M."/>
            <person name="Wayne K.J."/>
            <person name="Tettelin H."/>
            <person name="Glass J.I."/>
            <person name="Rusch D."/>
            <person name="Podicherti R."/>
            <person name="Tsui H.-C.T."/>
            <person name="Winkler M.E."/>
        </authorList>
    </citation>
    <scope>NUCLEOTIDE SEQUENCE</scope>
</reference>
<keyword evidence="3" id="KW-0645">Protease</keyword>
<dbReference type="GO" id="GO:0008270">
    <property type="term" value="F:zinc ion binding"/>
    <property type="evidence" value="ECO:0007669"/>
    <property type="project" value="InterPro"/>
</dbReference>
<evidence type="ECO:0000256" key="5">
    <source>
        <dbReference type="ARBA" id="ARBA00022833"/>
    </source>
</evidence>
<dbReference type="EMBL" id="UINC01013071">
    <property type="protein sequence ID" value="SVA56695.1"/>
    <property type="molecule type" value="Genomic_DNA"/>
</dbReference>
<keyword evidence="5" id="KW-0862">Zinc</keyword>
<dbReference type="GO" id="GO:0004181">
    <property type="term" value="F:metallocarboxypeptidase activity"/>
    <property type="evidence" value="ECO:0007669"/>
    <property type="project" value="InterPro"/>
</dbReference>
<feature type="domain" description="Peptidase M14" evidence="7">
    <location>
        <begin position="45"/>
        <end position="323"/>
    </location>
</feature>
<evidence type="ECO:0000313" key="8">
    <source>
        <dbReference type="EMBL" id="SVA56695.1"/>
    </source>
</evidence>
<organism evidence="8">
    <name type="scientific">marine metagenome</name>
    <dbReference type="NCBI Taxonomy" id="408172"/>
    <lineage>
        <taxon>unclassified sequences</taxon>
        <taxon>metagenomes</taxon>
        <taxon>ecological metagenomes</taxon>
    </lineage>
</organism>
<evidence type="ECO:0000256" key="3">
    <source>
        <dbReference type="ARBA" id="ARBA00022670"/>
    </source>
</evidence>
<evidence type="ECO:0000256" key="4">
    <source>
        <dbReference type="ARBA" id="ARBA00022801"/>
    </source>
</evidence>
<keyword evidence="4" id="KW-0378">Hydrolase</keyword>
<dbReference type="InterPro" id="IPR000834">
    <property type="entry name" value="Peptidase_M14"/>
</dbReference>
<dbReference type="GO" id="GO:0006508">
    <property type="term" value="P:proteolysis"/>
    <property type="evidence" value="ECO:0007669"/>
    <property type="project" value="UniProtKB-KW"/>
</dbReference>
<evidence type="ECO:0000259" key="7">
    <source>
        <dbReference type="PROSITE" id="PS52035"/>
    </source>
</evidence>
<dbReference type="AlphaFoldDB" id="A0A381WVZ0"/>
<accession>A0A381WVZ0</accession>
<evidence type="ECO:0000256" key="6">
    <source>
        <dbReference type="ARBA" id="ARBA00023049"/>
    </source>
</evidence>
<comment type="cofactor">
    <cofactor evidence="1">
        <name>Zn(2+)</name>
        <dbReference type="ChEBI" id="CHEBI:29105"/>
    </cofactor>
</comment>
<evidence type="ECO:0000256" key="1">
    <source>
        <dbReference type="ARBA" id="ARBA00001947"/>
    </source>
</evidence>
<dbReference type="SUPFAM" id="SSF53187">
    <property type="entry name" value="Zn-dependent exopeptidases"/>
    <property type="match status" value="1"/>
</dbReference>
<evidence type="ECO:0000256" key="2">
    <source>
        <dbReference type="ARBA" id="ARBA00005988"/>
    </source>
</evidence>
<sequence>MIKFYSFIENLFDALLFQPQMRCLLPLLAILCLAFVAQPSEAVEILHNYYSMQDDTEALAAQYPDIAVYSEHGSGTGPLALKIFSVDVALNITEISESERAALPTMYVDGAHHGNEGMSSEAAFLFLQDVLERTTTDPAYLAGKRLVVTPIMNTDGHLQDCRNNWNGVDLNRNYPWMWGAYGTSDTRGSCPASGTYRGPSAGSEMETQANMALMRNLNVYAYFSGHTGSNDIVLPWKITGEDAVPIADWALYEHFLNESTNVSGLSYRDPSGAGESIAWGYGARGAISVIVEVTTMQWSPVEDSTIRQELTNELLMYDLAWENLHKFGGHLVVTDTSPGKITVRNEGWGAAYNLSAGGTTLPHLEPGETATLVWYDSQLRYERIMHVPEEPDIAIVFLEVGMPLPDIPEQPLPFPSPLVVLAALGLAARRNNRHPF</sequence>
<dbReference type="PROSITE" id="PS52035">
    <property type="entry name" value="PEPTIDASE_M14"/>
    <property type="match status" value="1"/>
</dbReference>
<dbReference type="GO" id="GO:0005615">
    <property type="term" value="C:extracellular space"/>
    <property type="evidence" value="ECO:0007669"/>
    <property type="project" value="TreeGrafter"/>
</dbReference>